<evidence type="ECO:0000313" key="2">
    <source>
        <dbReference type="EMBL" id="GIE52462.1"/>
    </source>
</evidence>
<evidence type="ECO:0000313" key="3">
    <source>
        <dbReference type="Proteomes" id="UP000647172"/>
    </source>
</evidence>
<protein>
    <submittedName>
        <fullName evidence="2">Uncharacterized protein</fullName>
    </submittedName>
</protein>
<sequence>MAWKIVMAMACNDSGMPTRRCHQHDHGCGQIVVCFAELPGQVGDEGLRPGEVASEPLVQHSGFIDASGSPHRHPRPGRPKKPPK</sequence>
<name>A0A919MPV3_9ACTN</name>
<comment type="caution">
    <text evidence="2">The sequence shown here is derived from an EMBL/GenBank/DDBJ whole genome shotgun (WGS) entry which is preliminary data.</text>
</comment>
<reference evidence="2" key="1">
    <citation type="submission" date="2021-01" db="EMBL/GenBank/DDBJ databases">
        <title>Whole genome shotgun sequence of Actinoplanes nipponensis NBRC 14063.</title>
        <authorList>
            <person name="Komaki H."/>
            <person name="Tamura T."/>
        </authorList>
    </citation>
    <scope>NUCLEOTIDE SEQUENCE</scope>
    <source>
        <strain evidence="2">NBRC 14063</strain>
    </source>
</reference>
<organism evidence="2 3">
    <name type="scientific">Actinoplanes nipponensis</name>
    <dbReference type="NCBI Taxonomy" id="135950"/>
    <lineage>
        <taxon>Bacteria</taxon>
        <taxon>Bacillati</taxon>
        <taxon>Actinomycetota</taxon>
        <taxon>Actinomycetes</taxon>
        <taxon>Micromonosporales</taxon>
        <taxon>Micromonosporaceae</taxon>
        <taxon>Actinoplanes</taxon>
    </lineage>
</organism>
<proteinExistence type="predicted"/>
<dbReference type="EMBL" id="BOMQ01000070">
    <property type="protein sequence ID" value="GIE52462.1"/>
    <property type="molecule type" value="Genomic_DNA"/>
</dbReference>
<dbReference type="Proteomes" id="UP000647172">
    <property type="component" value="Unassembled WGS sequence"/>
</dbReference>
<dbReference type="AlphaFoldDB" id="A0A919MPV3"/>
<gene>
    <name evidence="2" type="ORF">Ani05nite_59960</name>
</gene>
<feature type="region of interest" description="Disordered" evidence="1">
    <location>
        <begin position="59"/>
        <end position="84"/>
    </location>
</feature>
<feature type="compositionally biased region" description="Basic residues" evidence="1">
    <location>
        <begin position="70"/>
        <end position="84"/>
    </location>
</feature>
<accession>A0A919MPV3</accession>
<keyword evidence="3" id="KW-1185">Reference proteome</keyword>
<evidence type="ECO:0000256" key="1">
    <source>
        <dbReference type="SAM" id="MobiDB-lite"/>
    </source>
</evidence>